<evidence type="ECO:0000259" key="6">
    <source>
        <dbReference type="Pfam" id="PF00892"/>
    </source>
</evidence>
<evidence type="ECO:0000256" key="2">
    <source>
        <dbReference type="ARBA" id="ARBA00022692"/>
    </source>
</evidence>
<accession>A0A6J6DG46</accession>
<keyword evidence="2 5" id="KW-0812">Transmembrane</keyword>
<feature type="transmembrane region" description="Helical" evidence="5">
    <location>
        <begin position="85"/>
        <end position="103"/>
    </location>
</feature>
<keyword evidence="3 5" id="KW-1133">Transmembrane helix</keyword>
<sequence>MLGAIVAFSLGSTIVKKSGIPGPTMSFWRMILTSCLWLAILRLTEHRWITWAEIRLAAIPGVVFGLNITAFFTGVTKTTVANAEFIGALTPIILVPAGALLFKEKVNGRALWFGVVSLVGLMLVLFNVPSNSVATWEGNLLIVFAMFSWATYLLTSRRLRQQMSVQSILCAVMIVGSVTVLPLAVFTGNVDEVTTRSIPYIVLLAIMTGAGAHGLIVYAQQSVPVGTISIMQVAQPALAVIWAYLLLDQTIRPIQLLGMLLVLVGLAMVVTLSRRTAPQSAPPGDEPLGPEA</sequence>
<feature type="transmembrane region" description="Helical" evidence="5">
    <location>
        <begin position="225"/>
        <end position="247"/>
    </location>
</feature>
<dbReference type="SUPFAM" id="SSF103481">
    <property type="entry name" value="Multidrug resistance efflux transporter EmrE"/>
    <property type="match status" value="2"/>
</dbReference>
<dbReference type="PANTHER" id="PTHR32322">
    <property type="entry name" value="INNER MEMBRANE TRANSPORTER"/>
    <property type="match status" value="1"/>
</dbReference>
<dbReference type="EMBL" id="CAEZSR010000066">
    <property type="protein sequence ID" value="CAB4563050.1"/>
    <property type="molecule type" value="Genomic_DNA"/>
</dbReference>
<proteinExistence type="predicted"/>
<dbReference type="InterPro" id="IPR050638">
    <property type="entry name" value="AA-Vitamin_Transporters"/>
</dbReference>
<feature type="transmembrane region" description="Helical" evidence="5">
    <location>
        <begin position="110"/>
        <end position="128"/>
    </location>
</feature>
<name>A0A6J6DG46_9ZZZZ</name>
<dbReference type="GO" id="GO:0016020">
    <property type="term" value="C:membrane"/>
    <property type="evidence" value="ECO:0007669"/>
    <property type="project" value="UniProtKB-SubCell"/>
</dbReference>
<dbReference type="InterPro" id="IPR037185">
    <property type="entry name" value="EmrE-like"/>
</dbReference>
<organism evidence="7">
    <name type="scientific">freshwater metagenome</name>
    <dbReference type="NCBI Taxonomy" id="449393"/>
    <lineage>
        <taxon>unclassified sequences</taxon>
        <taxon>metagenomes</taxon>
        <taxon>ecological metagenomes</taxon>
    </lineage>
</organism>
<evidence type="ECO:0000256" key="5">
    <source>
        <dbReference type="SAM" id="Phobius"/>
    </source>
</evidence>
<dbReference type="Gene3D" id="1.10.3730.20">
    <property type="match status" value="1"/>
</dbReference>
<reference evidence="7" key="1">
    <citation type="submission" date="2020-05" db="EMBL/GenBank/DDBJ databases">
        <authorList>
            <person name="Chiriac C."/>
            <person name="Salcher M."/>
            <person name="Ghai R."/>
            <person name="Kavagutti S V."/>
        </authorList>
    </citation>
    <scope>NUCLEOTIDE SEQUENCE</scope>
</reference>
<feature type="domain" description="EamA" evidence="6">
    <location>
        <begin position="138"/>
        <end position="270"/>
    </location>
</feature>
<feature type="transmembrane region" description="Helical" evidence="5">
    <location>
        <begin position="253"/>
        <end position="272"/>
    </location>
</feature>
<evidence type="ECO:0000256" key="4">
    <source>
        <dbReference type="ARBA" id="ARBA00023136"/>
    </source>
</evidence>
<feature type="domain" description="EamA" evidence="6">
    <location>
        <begin position="2"/>
        <end position="125"/>
    </location>
</feature>
<dbReference type="PANTHER" id="PTHR32322:SF2">
    <property type="entry name" value="EAMA DOMAIN-CONTAINING PROTEIN"/>
    <property type="match status" value="1"/>
</dbReference>
<dbReference type="AlphaFoldDB" id="A0A6J6DG46"/>
<dbReference type="Pfam" id="PF00892">
    <property type="entry name" value="EamA"/>
    <property type="match status" value="2"/>
</dbReference>
<feature type="transmembrane region" description="Helical" evidence="5">
    <location>
        <begin position="56"/>
        <end position="73"/>
    </location>
</feature>
<dbReference type="InterPro" id="IPR000620">
    <property type="entry name" value="EamA_dom"/>
</dbReference>
<feature type="transmembrane region" description="Helical" evidence="5">
    <location>
        <begin position="167"/>
        <end position="186"/>
    </location>
</feature>
<evidence type="ECO:0000256" key="3">
    <source>
        <dbReference type="ARBA" id="ARBA00022989"/>
    </source>
</evidence>
<comment type="subcellular location">
    <subcellularLocation>
        <location evidence="1">Membrane</location>
        <topology evidence="1">Multi-pass membrane protein</topology>
    </subcellularLocation>
</comment>
<keyword evidence="4 5" id="KW-0472">Membrane</keyword>
<feature type="transmembrane region" description="Helical" evidence="5">
    <location>
        <begin position="198"/>
        <end position="218"/>
    </location>
</feature>
<evidence type="ECO:0000256" key="1">
    <source>
        <dbReference type="ARBA" id="ARBA00004141"/>
    </source>
</evidence>
<gene>
    <name evidence="7" type="ORF">UFOPK1493_01908</name>
</gene>
<protein>
    <submittedName>
        <fullName evidence="7">Unannotated protein</fullName>
    </submittedName>
</protein>
<evidence type="ECO:0000313" key="7">
    <source>
        <dbReference type="EMBL" id="CAB4563050.1"/>
    </source>
</evidence>
<feature type="transmembrane region" description="Helical" evidence="5">
    <location>
        <begin position="134"/>
        <end position="155"/>
    </location>
</feature>
<feature type="transmembrane region" description="Helical" evidence="5">
    <location>
        <begin position="27"/>
        <end position="44"/>
    </location>
</feature>